<gene>
    <name evidence="1" type="ordered locus">CKR_0418</name>
</gene>
<reference evidence="2" key="1">
    <citation type="submission" date="2005-09" db="EMBL/GenBank/DDBJ databases">
        <title>Complete genome sequence of Clostridium kluyveri and comparative genomics of Clostridia species.</title>
        <authorList>
            <person name="Inui M."/>
            <person name="Nonaka H."/>
            <person name="Shinoda Y."/>
            <person name="Ikenaga Y."/>
            <person name="Abe M."/>
            <person name="Naito K."/>
            <person name="Vertes A.A."/>
            <person name="Yukawa H."/>
        </authorList>
    </citation>
    <scope>NUCLEOTIDE SEQUENCE [LARGE SCALE GENOMIC DNA]</scope>
    <source>
        <strain evidence="2">NBRC 12016</strain>
    </source>
</reference>
<proteinExistence type="predicted"/>
<organism evidence="1 2">
    <name type="scientific">Clostridium kluyveri (strain NBRC 12016)</name>
    <dbReference type="NCBI Taxonomy" id="583346"/>
    <lineage>
        <taxon>Bacteria</taxon>
        <taxon>Bacillati</taxon>
        <taxon>Bacillota</taxon>
        <taxon>Clostridia</taxon>
        <taxon>Eubacteriales</taxon>
        <taxon>Clostridiaceae</taxon>
        <taxon>Clostridium</taxon>
    </lineage>
</organism>
<dbReference type="Proteomes" id="UP000007969">
    <property type="component" value="Chromosome"/>
</dbReference>
<evidence type="ECO:0000313" key="1">
    <source>
        <dbReference type="EMBL" id="BAH05469.1"/>
    </source>
</evidence>
<name>B9DYZ4_CLOK1</name>
<dbReference type="HOGENOM" id="CLU_1568008_0_0_9"/>
<sequence>MSRVNLFACKYLGIKEIPYERIEFKDENEELERLLLENFYREKTFVQKMKEAELWEDIVRIKAEERRLANLKQNTEGDIGLPRKNTKNEQGKTSDIVAEKIGTSGKTYARAKSAFKEIKRLESEGKEQDAKFLITILNENVRGAKDIAKSNKISHTLIQTNIPQLISILLVILHLVKKLKN</sequence>
<dbReference type="KEGG" id="ckr:CKR_0418"/>
<protein>
    <submittedName>
        <fullName evidence="1">Uncharacterized protein</fullName>
    </submittedName>
</protein>
<dbReference type="EMBL" id="AP009049">
    <property type="protein sequence ID" value="BAH05469.1"/>
    <property type="molecule type" value="Genomic_DNA"/>
</dbReference>
<dbReference type="AlphaFoldDB" id="B9DYZ4"/>
<evidence type="ECO:0000313" key="2">
    <source>
        <dbReference type="Proteomes" id="UP000007969"/>
    </source>
</evidence>
<dbReference type="RefSeq" id="WP_012620142.1">
    <property type="nucleotide sequence ID" value="NC_011837.1"/>
</dbReference>
<accession>B9DYZ4</accession>